<sequence>MRFVYILAIVTAPIVDGQKLSQQENEQIQHVCGRDSSDVRKFLRQKVLNGVKAEISEAPWAVAVEVKKEDGRKFCSGTLVTSRHVITARHCYVNDYRAGKFTYVYDGQAIDKSECSGDDFIMPAATFDSELNFGTKCRNTDSCEKLNLSSTLVTKFPKRVTLPGICARKGNNINYHDDFAIVELEHDVKFSETIHPVCIPMTDEGLQPGSSLKTFGFGHDPTDAEISSGVLRHETVIMRKCKQGGFVCSISADGEQLACKGDSGAGSVFRSENRTTLIAVLSRGEQCAAHLKFYADYMVPVFKYKSAICKHTGYCEISKAKGDLKMDVSHLYGPEKPLIRNSSKNEFFQFLFTVIFVVIVVQMMIFRCIF</sequence>
<feature type="signal peptide" evidence="2">
    <location>
        <begin position="1"/>
        <end position="17"/>
    </location>
</feature>
<accession>A0A8R1HPC6</accession>
<keyword evidence="1" id="KW-0812">Transmembrane</keyword>
<dbReference type="Gene3D" id="2.40.10.10">
    <property type="entry name" value="Trypsin-like serine proteases"/>
    <property type="match status" value="1"/>
</dbReference>
<keyword evidence="2" id="KW-0732">Signal</keyword>
<keyword evidence="5" id="KW-1185">Reference proteome</keyword>
<reference evidence="4" key="2">
    <citation type="submission" date="2022-06" db="UniProtKB">
        <authorList>
            <consortium name="EnsemblMetazoa"/>
        </authorList>
    </citation>
    <scope>IDENTIFICATION</scope>
    <source>
        <strain evidence="4">DF5081</strain>
    </source>
</reference>
<proteinExistence type="predicted"/>
<organism evidence="4 5">
    <name type="scientific">Caenorhabditis japonica</name>
    <dbReference type="NCBI Taxonomy" id="281687"/>
    <lineage>
        <taxon>Eukaryota</taxon>
        <taxon>Metazoa</taxon>
        <taxon>Ecdysozoa</taxon>
        <taxon>Nematoda</taxon>
        <taxon>Chromadorea</taxon>
        <taxon>Rhabditida</taxon>
        <taxon>Rhabditina</taxon>
        <taxon>Rhabditomorpha</taxon>
        <taxon>Rhabditoidea</taxon>
        <taxon>Rhabditidae</taxon>
        <taxon>Peloderinae</taxon>
        <taxon>Caenorhabditis</taxon>
    </lineage>
</organism>
<evidence type="ECO:0000259" key="3">
    <source>
        <dbReference type="PROSITE" id="PS50240"/>
    </source>
</evidence>
<dbReference type="Proteomes" id="UP000005237">
    <property type="component" value="Unassembled WGS sequence"/>
</dbReference>
<evidence type="ECO:0000313" key="4">
    <source>
        <dbReference type="EnsemblMetazoa" id="CJA05231.1"/>
    </source>
</evidence>
<dbReference type="PANTHER" id="PTHR22596">
    <property type="entry name" value="TRYPSIN-LIKE PROTEASE PROTEIN 6"/>
    <property type="match status" value="1"/>
</dbReference>
<dbReference type="PROSITE" id="PS50240">
    <property type="entry name" value="TRYPSIN_DOM"/>
    <property type="match status" value="1"/>
</dbReference>
<dbReference type="InterPro" id="IPR001254">
    <property type="entry name" value="Trypsin_dom"/>
</dbReference>
<dbReference type="InterPro" id="IPR009003">
    <property type="entry name" value="Peptidase_S1_PA"/>
</dbReference>
<dbReference type="InterPro" id="IPR001314">
    <property type="entry name" value="Peptidase_S1A"/>
</dbReference>
<dbReference type="PRINTS" id="PR00722">
    <property type="entry name" value="CHYMOTRYPSIN"/>
</dbReference>
<dbReference type="SMART" id="SM00020">
    <property type="entry name" value="Tryp_SPc"/>
    <property type="match status" value="1"/>
</dbReference>
<evidence type="ECO:0000256" key="2">
    <source>
        <dbReference type="SAM" id="SignalP"/>
    </source>
</evidence>
<dbReference type="EnsemblMetazoa" id="CJA05231.1">
    <property type="protein sequence ID" value="CJA05231.1"/>
    <property type="gene ID" value="WBGene00124435"/>
</dbReference>
<protein>
    <submittedName>
        <fullName evidence="4">Peptidase S1 domain-containing protein</fullName>
    </submittedName>
</protein>
<evidence type="ECO:0000256" key="1">
    <source>
        <dbReference type="SAM" id="Phobius"/>
    </source>
</evidence>
<dbReference type="AlphaFoldDB" id="A0A8R1HPC6"/>
<reference evidence="5" key="1">
    <citation type="submission" date="2010-08" db="EMBL/GenBank/DDBJ databases">
        <authorList>
            <consortium name="Caenorhabditis japonica Sequencing Consortium"/>
            <person name="Wilson R.K."/>
        </authorList>
    </citation>
    <scope>NUCLEOTIDE SEQUENCE [LARGE SCALE GENOMIC DNA]</scope>
    <source>
        <strain evidence="5">DF5081</strain>
    </source>
</reference>
<dbReference type="GO" id="GO:0006508">
    <property type="term" value="P:proteolysis"/>
    <property type="evidence" value="ECO:0007669"/>
    <property type="project" value="InterPro"/>
</dbReference>
<dbReference type="GO" id="GO:0004252">
    <property type="term" value="F:serine-type endopeptidase activity"/>
    <property type="evidence" value="ECO:0007669"/>
    <property type="project" value="InterPro"/>
</dbReference>
<dbReference type="PANTHER" id="PTHR22596:SF7">
    <property type="entry name" value="PEPTIDASE S1 DOMAIN-CONTAINING PROTEIN"/>
    <property type="match status" value="1"/>
</dbReference>
<keyword evidence="1" id="KW-1133">Transmembrane helix</keyword>
<dbReference type="InterPro" id="IPR043504">
    <property type="entry name" value="Peptidase_S1_PA_chymotrypsin"/>
</dbReference>
<dbReference type="SUPFAM" id="SSF50494">
    <property type="entry name" value="Trypsin-like serine proteases"/>
    <property type="match status" value="1"/>
</dbReference>
<dbReference type="InterPro" id="IPR005514">
    <property type="entry name" value="DUF316"/>
</dbReference>
<dbReference type="Pfam" id="PF03761">
    <property type="entry name" value="DUF316"/>
    <property type="match status" value="1"/>
</dbReference>
<name>A0A8R1HPC6_CAEJA</name>
<evidence type="ECO:0000313" key="5">
    <source>
        <dbReference type="Proteomes" id="UP000005237"/>
    </source>
</evidence>
<feature type="chain" id="PRO_5035753546" evidence="2">
    <location>
        <begin position="18"/>
        <end position="370"/>
    </location>
</feature>
<feature type="transmembrane region" description="Helical" evidence="1">
    <location>
        <begin position="347"/>
        <end position="366"/>
    </location>
</feature>
<keyword evidence="1" id="KW-0472">Membrane</keyword>
<feature type="domain" description="Peptidase S1" evidence="3">
    <location>
        <begin position="47"/>
        <end position="313"/>
    </location>
</feature>